<organism evidence="1">
    <name type="scientific">marine sediment metagenome</name>
    <dbReference type="NCBI Taxonomy" id="412755"/>
    <lineage>
        <taxon>unclassified sequences</taxon>
        <taxon>metagenomes</taxon>
        <taxon>ecological metagenomes</taxon>
    </lineage>
</organism>
<protein>
    <submittedName>
        <fullName evidence="1">Uncharacterized protein</fullName>
    </submittedName>
</protein>
<comment type="caution">
    <text evidence="1">The sequence shown here is derived from an EMBL/GenBank/DDBJ whole genome shotgun (WGS) entry which is preliminary data.</text>
</comment>
<gene>
    <name evidence="1" type="ORF">LCGC14_1163930</name>
</gene>
<reference evidence="1" key="1">
    <citation type="journal article" date="2015" name="Nature">
        <title>Complex archaea that bridge the gap between prokaryotes and eukaryotes.</title>
        <authorList>
            <person name="Spang A."/>
            <person name="Saw J.H."/>
            <person name="Jorgensen S.L."/>
            <person name="Zaremba-Niedzwiedzka K."/>
            <person name="Martijn J."/>
            <person name="Lind A.E."/>
            <person name="van Eijk R."/>
            <person name="Schleper C."/>
            <person name="Guy L."/>
            <person name="Ettema T.J."/>
        </authorList>
    </citation>
    <scope>NUCLEOTIDE SEQUENCE</scope>
</reference>
<accession>A0A0F9PXD7</accession>
<evidence type="ECO:0000313" key="1">
    <source>
        <dbReference type="EMBL" id="KKM97837.1"/>
    </source>
</evidence>
<dbReference type="AlphaFoldDB" id="A0A0F9PXD7"/>
<name>A0A0F9PXD7_9ZZZZ</name>
<sequence length="25" mass="2881">AFVISLISLEIYLKNINKGYKLIIN</sequence>
<feature type="non-terminal residue" evidence="1">
    <location>
        <position position="1"/>
    </location>
</feature>
<proteinExistence type="predicted"/>
<dbReference type="EMBL" id="LAZR01005701">
    <property type="protein sequence ID" value="KKM97837.1"/>
    <property type="molecule type" value="Genomic_DNA"/>
</dbReference>